<organism evidence="1 2">
    <name type="scientific">Lentilactobacillus terminaliae</name>
    <dbReference type="NCBI Taxonomy" id="3003483"/>
    <lineage>
        <taxon>Bacteria</taxon>
        <taxon>Bacillati</taxon>
        <taxon>Bacillota</taxon>
        <taxon>Bacilli</taxon>
        <taxon>Lactobacillales</taxon>
        <taxon>Lactobacillaceae</taxon>
        <taxon>Lentilactobacillus</taxon>
    </lineage>
</organism>
<keyword evidence="2" id="KW-1185">Reference proteome</keyword>
<sequence>MENTLFTSPNIDDAKIYASWGMDISFMVPWSITPEQYKEITGQDYKPVE</sequence>
<protein>
    <submittedName>
        <fullName evidence="1">XkdX family protein</fullName>
    </submittedName>
</protein>
<evidence type="ECO:0000313" key="2">
    <source>
        <dbReference type="Proteomes" id="UP001149860"/>
    </source>
</evidence>
<proteinExistence type="predicted"/>
<reference evidence="1" key="1">
    <citation type="submission" date="2024-08" db="EMBL/GenBank/DDBJ databases">
        <title>Lentilactobacillus sp. nov., isolated from tree bark.</title>
        <authorList>
            <person name="Phuengjayaem S."/>
            <person name="Tanasupawat S."/>
        </authorList>
    </citation>
    <scope>NUCLEOTIDE SEQUENCE</scope>
    <source>
        <strain evidence="1">SPB1-3</strain>
    </source>
</reference>
<dbReference type="EMBL" id="CP168151">
    <property type="protein sequence ID" value="XFD39210.1"/>
    <property type="molecule type" value="Genomic_DNA"/>
</dbReference>
<name>A0ACD5DE47_9LACO</name>
<dbReference type="Proteomes" id="UP001149860">
    <property type="component" value="Chromosome"/>
</dbReference>
<gene>
    <name evidence="1" type="ORF">O0236_007170</name>
</gene>
<evidence type="ECO:0000313" key="1">
    <source>
        <dbReference type="EMBL" id="XFD39210.1"/>
    </source>
</evidence>
<accession>A0ACD5DE47</accession>